<dbReference type="Gene3D" id="3.30.565.10">
    <property type="entry name" value="Histidine kinase-like ATPase, C-terminal domain"/>
    <property type="match status" value="1"/>
</dbReference>
<feature type="domain" description="PAC" evidence="16">
    <location>
        <begin position="479"/>
        <end position="529"/>
    </location>
</feature>
<dbReference type="FunFam" id="3.30.565.10:FF:000010">
    <property type="entry name" value="Sensor histidine kinase RcsC"/>
    <property type="match status" value="1"/>
</dbReference>
<dbReference type="Gene3D" id="3.40.50.2300">
    <property type="match status" value="1"/>
</dbReference>
<dbReference type="InterPro" id="IPR000700">
    <property type="entry name" value="PAS-assoc_C"/>
</dbReference>
<dbReference type="GO" id="GO:0009927">
    <property type="term" value="F:histidine phosphotransfer kinase activity"/>
    <property type="evidence" value="ECO:0007669"/>
    <property type="project" value="TreeGrafter"/>
</dbReference>
<dbReference type="InterPro" id="IPR001610">
    <property type="entry name" value="PAC"/>
</dbReference>
<dbReference type="EC" id="2.7.13.3" evidence="2"/>
<name>A0A6C0R9X7_9BACT</name>
<evidence type="ECO:0000256" key="12">
    <source>
        <dbReference type="SAM" id="Coils"/>
    </source>
</evidence>
<dbReference type="FunFam" id="1.10.287.130:FF:000002">
    <property type="entry name" value="Two-component osmosensing histidine kinase"/>
    <property type="match status" value="1"/>
</dbReference>
<dbReference type="GO" id="GO:0000155">
    <property type="term" value="F:phosphorelay sensor kinase activity"/>
    <property type="evidence" value="ECO:0007669"/>
    <property type="project" value="InterPro"/>
</dbReference>
<gene>
    <name evidence="17" type="ORF">G0Q07_00040</name>
</gene>
<dbReference type="GO" id="GO:0005524">
    <property type="term" value="F:ATP binding"/>
    <property type="evidence" value="ECO:0007669"/>
    <property type="project" value="UniProtKB-KW"/>
</dbReference>
<dbReference type="PRINTS" id="PR00344">
    <property type="entry name" value="BCTRLSENSOR"/>
</dbReference>
<dbReference type="Proteomes" id="UP000474630">
    <property type="component" value="Chromosome"/>
</dbReference>
<dbReference type="KEGG" id="drc:G0Q07_00040"/>
<dbReference type="Gene3D" id="3.30.450.20">
    <property type="entry name" value="PAS domain"/>
    <property type="match status" value="3"/>
</dbReference>
<dbReference type="SMART" id="SM00388">
    <property type="entry name" value="HisKA"/>
    <property type="match status" value="1"/>
</dbReference>
<evidence type="ECO:0000256" key="1">
    <source>
        <dbReference type="ARBA" id="ARBA00000085"/>
    </source>
</evidence>
<evidence type="ECO:0000313" key="18">
    <source>
        <dbReference type="Proteomes" id="UP000474630"/>
    </source>
</evidence>
<keyword evidence="4" id="KW-0808">Transferase</keyword>
<keyword evidence="6" id="KW-0418">Kinase</keyword>
<evidence type="ECO:0000256" key="9">
    <source>
        <dbReference type="ARBA" id="ARBA00064003"/>
    </source>
</evidence>
<dbReference type="SUPFAM" id="SSF47384">
    <property type="entry name" value="Homodimeric domain of signal transducing histidine kinase"/>
    <property type="match status" value="1"/>
</dbReference>
<proteinExistence type="predicted"/>
<dbReference type="InterPro" id="IPR036890">
    <property type="entry name" value="HATPase_C_sf"/>
</dbReference>
<protein>
    <recommendedName>
        <fullName evidence="10">Sensory/regulatory protein RpfC</fullName>
        <ecNumber evidence="2">2.7.13.3</ecNumber>
    </recommendedName>
</protein>
<evidence type="ECO:0000313" key="17">
    <source>
        <dbReference type="EMBL" id="QIA06223.1"/>
    </source>
</evidence>
<evidence type="ECO:0000256" key="10">
    <source>
        <dbReference type="ARBA" id="ARBA00068150"/>
    </source>
</evidence>
<dbReference type="InterPro" id="IPR001789">
    <property type="entry name" value="Sig_transdc_resp-reg_receiver"/>
</dbReference>
<evidence type="ECO:0000259" key="13">
    <source>
        <dbReference type="PROSITE" id="PS50109"/>
    </source>
</evidence>
<dbReference type="Pfam" id="PF00512">
    <property type="entry name" value="HisKA"/>
    <property type="match status" value="1"/>
</dbReference>
<keyword evidence="3 11" id="KW-0597">Phosphoprotein</keyword>
<dbReference type="AlphaFoldDB" id="A0A6C0R9X7"/>
<dbReference type="PROSITE" id="PS50109">
    <property type="entry name" value="HIS_KIN"/>
    <property type="match status" value="1"/>
</dbReference>
<dbReference type="Pfam" id="PF02518">
    <property type="entry name" value="HATPase_c"/>
    <property type="match status" value="1"/>
</dbReference>
<dbReference type="EMBL" id="CP048409">
    <property type="protein sequence ID" value="QIA06223.1"/>
    <property type="molecule type" value="Genomic_DNA"/>
</dbReference>
<reference evidence="17 18" key="1">
    <citation type="submission" date="2020-02" db="EMBL/GenBank/DDBJ databases">
        <title>Genome sequencing for Draconibacterium sp. strain M1.</title>
        <authorList>
            <person name="Park S.-J."/>
        </authorList>
    </citation>
    <scope>NUCLEOTIDE SEQUENCE [LARGE SCALE GENOMIC DNA]</scope>
    <source>
        <strain evidence="17 18">M1</strain>
    </source>
</reference>
<evidence type="ECO:0000259" key="15">
    <source>
        <dbReference type="PROSITE" id="PS50112"/>
    </source>
</evidence>
<dbReference type="NCBIfam" id="TIGR00229">
    <property type="entry name" value="sensory_box"/>
    <property type="match status" value="3"/>
</dbReference>
<keyword evidence="7" id="KW-0067">ATP-binding</keyword>
<dbReference type="SMART" id="SM00387">
    <property type="entry name" value="HATPase_c"/>
    <property type="match status" value="1"/>
</dbReference>
<feature type="domain" description="PAS" evidence="15">
    <location>
        <begin position="139"/>
        <end position="193"/>
    </location>
</feature>
<evidence type="ECO:0000256" key="8">
    <source>
        <dbReference type="ARBA" id="ARBA00023012"/>
    </source>
</evidence>
<feature type="coiled-coil region" evidence="12">
    <location>
        <begin position="382"/>
        <end position="409"/>
    </location>
</feature>
<dbReference type="InterPro" id="IPR000014">
    <property type="entry name" value="PAS"/>
</dbReference>
<dbReference type="InterPro" id="IPR004358">
    <property type="entry name" value="Sig_transdc_His_kin-like_C"/>
</dbReference>
<dbReference type="InterPro" id="IPR003661">
    <property type="entry name" value="HisK_dim/P_dom"/>
</dbReference>
<feature type="domain" description="Histidine kinase" evidence="13">
    <location>
        <begin position="547"/>
        <end position="765"/>
    </location>
</feature>
<dbReference type="RefSeq" id="WP_163344049.1">
    <property type="nucleotide sequence ID" value="NZ_CP048409.1"/>
</dbReference>
<feature type="domain" description="PAC" evidence="16">
    <location>
        <begin position="339"/>
        <end position="391"/>
    </location>
</feature>
<dbReference type="CDD" id="cd00082">
    <property type="entry name" value="HisKA"/>
    <property type="match status" value="1"/>
</dbReference>
<accession>A0A6C0R9X7</accession>
<dbReference type="PANTHER" id="PTHR43047:SF72">
    <property type="entry name" value="OSMOSENSING HISTIDINE PROTEIN KINASE SLN1"/>
    <property type="match status" value="1"/>
</dbReference>
<evidence type="ECO:0000259" key="14">
    <source>
        <dbReference type="PROSITE" id="PS50110"/>
    </source>
</evidence>
<feature type="modified residue" description="4-aspartylphosphate" evidence="11">
    <location>
        <position position="838"/>
    </location>
</feature>
<sequence length="904" mass="102639">MLSKSLDPLDSKVLGKLMLMQNFVINLPNEDSIFSFVCKGLLDVPGIEKAKYYGNQEEISNHESKKISLPIQVDDSFYGYINLTLSDTNKFQPYQDYLSNFMFMIGVILEQKKQRKLLANHQLKLEQQVKERTEQLNNEKQLLQTIIDTIPVMVTIYDSEVNSVILNNAVENITGWTNEDAQHNNIMELAYPDPEYREHVLGFMAALQPVFQDLIMRTKDGRDIETTWANVEIPDGRSVGVGVDISERKELESQLIEAKEKAEENRRLLKTIVNATPDLIWVKDTNGIYLNCNKRFEDFFGKSKSEIIGKTDYDFVEKELADFFRNHDNRAMNAGGPIINEEEITFAIDGHSEILETIKTPLAGSNNDIIGVLGVGRDITDRKKAEEKLLKAKKEAEESEKQLRLISDNFVNGMIYQVAMLDENRRQFNYISNNVQDLYGCTEEEAKEDANLIYGKLHPDDVEGLIEKEKEALKNMSVFEAEARAITPNGNIRWAYFISKPRIINGVACWDGIEIDITERKQMEIELRKAKEKAEESDRLKSAFLANMSHEIRTPMNGILGFTSLLQEHDLTGAQQQKYIEIIKKSGNRMLSTVNDIIEISKIDSGQITINSNKLNISKHILALYDFFNFEATKKGLKLTLENKLSENESFIISDKNKLDSILTNLIKNAIKFTEKGSIKIGCEKKVDLLEFYVKDTGIGIPAARKDAVFNRFEQADIEDKQAREGSGLGLAIVKSYVEMLGGTVWVESEENKGSTFFFTVSYKPVKSETKSKTKVQNKISDKAKNLNILIVEDDDVSSLYLSTIIKDIAKNIQIARNGTEAVEICKNNSNFDLVLMDIKLPGMNGLEATEKIRKFNKKVKIIAQTAHALQGDREQARISGCDDYIAKPINKGKLIEMIDRYFE</sequence>
<dbReference type="CDD" id="cd17546">
    <property type="entry name" value="REC_hyHK_CKI1_RcsC-like"/>
    <property type="match status" value="1"/>
</dbReference>
<feature type="domain" description="PAS" evidence="15">
    <location>
        <begin position="399"/>
        <end position="476"/>
    </location>
</feature>
<dbReference type="SMART" id="SM00448">
    <property type="entry name" value="REC"/>
    <property type="match status" value="1"/>
</dbReference>
<dbReference type="PANTHER" id="PTHR43047">
    <property type="entry name" value="TWO-COMPONENT HISTIDINE PROTEIN KINASE"/>
    <property type="match status" value="1"/>
</dbReference>
<evidence type="ECO:0000256" key="4">
    <source>
        <dbReference type="ARBA" id="ARBA00022679"/>
    </source>
</evidence>
<comment type="subunit">
    <text evidence="9">At low DSF concentrations, interacts with RpfF.</text>
</comment>
<evidence type="ECO:0000256" key="5">
    <source>
        <dbReference type="ARBA" id="ARBA00022741"/>
    </source>
</evidence>
<keyword evidence="12" id="KW-0175">Coiled coil</keyword>
<evidence type="ECO:0000256" key="11">
    <source>
        <dbReference type="PROSITE-ProRule" id="PRU00169"/>
    </source>
</evidence>
<feature type="domain" description="Response regulatory" evidence="14">
    <location>
        <begin position="788"/>
        <end position="903"/>
    </location>
</feature>
<evidence type="ECO:0000256" key="3">
    <source>
        <dbReference type="ARBA" id="ARBA00022553"/>
    </source>
</evidence>
<dbReference type="SUPFAM" id="SSF55874">
    <property type="entry name" value="ATPase domain of HSP90 chaperone/DNA topoisomerase II/histidine kinase"/>
    <property type="match status" value="1"/>
</dbReference>
<evidence type="ECO:0000256" key="7">
    <source>
        <dbReference type="ARBA" id="ARBA00022840"/>
    </source>
</evidence>
<comment type="catalytic activity">
    <reaction evidence="1">
        <text>ATP + protein L-histidine = ADP + protein N-phospho-L-histidine.</text>
        <dbReference type="EC" id="2.7.13.3"/>
    </reaction>
</comment>
<dbReference type="InterPro" id="IPR011006">
    <property type="entry name" value="CheY-like_superfamily"/>
</dbReference>
<dbReference type="Pfam" id="PF13426">
    <property type="entry name" value="PAS_9"/>
    <property type="match status" value="1"/>
</dbReference>
<dbReference type="SUPFAM" id="SSF52172">
    <property type="entry name" value="CheY-like"/>
    <property type="match status" value="1"/>
</dbReference>
<dbReference type="InterPro" id="IPR013655">
    <property type="entry name" value="PAS_fold_3"/>
</dbReference>
<organism evidence="17 18">
    <name type="scientific">Draconibacterium halophilum</name>
    <dbReference type="NCBI Taxonomy" id="2706887"/>
    <lineage>
        <taxon>Bacteria</taxon>
        <taxon>Pseudomonadati</taxon>
        <taxon>Bacteroidota</taxon>
        <taxon>Bacteroidia</taxon>
        <taxon>Marinilabiliales</taxon>
        <taxon>Prolixibacteraceae</taxon>
        <taxon>Draconibacterium</taxon>
    </lineage>
</organism>
<keyword evidence="18" id="KW-1185">Reference proteome</keyword>
<dbReference type="Pfam" id="PF00072">
    <property type="entry name" value="Response_reg"/>
    <property type="match status" value="1"/>
</dbReference>
<dbReference type="Gene3D" id="1.10.287.130">
    <property type="match status" value="1"/>
</dbReference>
<feature type="domain" description="PAS" evidence="15">
    <location>
        <begin position="265"/>
        <end position="335"/>
    </location>
</feature>
<keyword evidence="5" id="KW-0547">Nucleotide-binding</keyword>
<dbReference type="PROSITE" id="PS50110">
    <property type="entry name" value="RESPONSE_REGULATORY"/>
    <property type="match status" value="1"/>
</dbReference>
<dbReference type="InterPro" id="IPR003594">
    <property type="entry name" value="HATPase_dom"/>
</dbReference>
<dbReference type="SMART" id="SM00091">
    <property type="entry name" value="PAS"/>
    <property type="match status" value="3"/>
</dbReference>
<dbReference type="CDD" id="cd00130">
    <property type="entry name" value="PAS"/>
    <property type="match status" value="2"/>
</dbReference>
<dbReference type="SMART" id="SM00086">
    <property type="entry name" value="PAC"/>
    <property type="match status" value="3"/>
</dbReference>
<dbReference type="InterPro" id="IPR013656">
    <property type="entry name" value="PAS_4"/>
</dbReference>
<dbReference type="GO" id="GO:0005886">
    <property type="term" value="C:plasma membrane"/>
    <property type="evidence" value="ECO:0007669"/>
    <property type="project" value="TreeGrafter"/>
</dbReference>
<dbReference type="SUPFAM" id="SSF55785">
    <property type="entry name" value="PYP-like sensor domain (PAS domain)"/>
    <property type="match status" value="3"/>
</dbReference>
<evidence type="ECO:0000259" key="16">
    <source>
        <dbReference type="PROSITE" id="PS50113"/>
    </source>
</evidence>
<dbReference type="Pfam" id="PF08447">
    <property type="entry name" value="PAS_3"/>
    <property type="match status" value="1"/>
</dbReference>
<dbReference type="InterPro" id="IPR005467">
    <property type="entry name" value="His_kinase_dom"/>
</dbReference>
<feature type="coiled-coil region" evidence="12">
    <location>
        <begin position="513"/>
        <end position="540"/>
    </location>
</feature>
<dbReference type="InterPro" id="IPR035965">
    <property type="entry name" value="PAS-like_dom_sf"/>
</dbReference>
<evidence type="ECO:0000256" key="6">
    <source>
        <dbReference type="ARBA" id="ARBA00022777"/>
    </source>
</evidence>
<dbReference type="Pfam" id="PF08448">
    <property type="entry name" value="PAS_4"/>
    <property type="match status" value="1"/>
</dbReference>
<keyword evidence="8" id="KW-0902">Two-component regulatory system</keyword>
<dbReference type="InterPro" id="IPR036097">
    <property type="entry name" value="HisK_dim/P_sf"/>
</dbReference>
<dbReference type="PROSITE" id="PS50112">
    <property type="entry name" value="PAS"/>
    <property type="match status" value="3"/>
</dbReference>
<dbReference type="PROSITE" id="PS50113">
    <property type="entry name" value="PAC"/>
    <property type="match status" value="2"/>
</dbReference>
<dbReference type="CDD" id="cd16922">
    <property type="entry name" value="HATPase_EvgS-ArcB-TorS-like"/>
    <property type="match status" value="1"/>
</dbReference>
<evidence type="ECO:0000256" key="2">
    <source>
        <dbReference type="ARBA" id="ARBA00012438"/>
    </source>
</evidence>